<keyword evidence="7 8" id="KW-0472">Membrane</keyword>
<dbReference type="InterPro" id="IPR003445">
    <property type="entry name" value="Cat_transpt"/>
</dbReference>
<evidence type="ECO:0000256" key="2">
    <source>
        <dbReference type="ARBA" id="ARBA00022448"/>
    </source>
</evidence>
<keyword evidence="5 8" id="KW-1133">Transmembrane helix</keyword>
<feature type="transmembrane region" description="Helical" evidence="8">
    <location>
        <begin position="242"/>
        <end position="260"/>
    </location>
</feature>
<dbReference type="Proteomes" id="UP000281343">
    <property type="component" value="Unassembled WGS sequence"/>
</dbReference>
<evidence type="ECO:0000256" key="3">
    <source>
        <dbReference type="ARBA" id="ARBA00022475"/>
    </source>
</evidence>
<feature type="transmembrane region" description="Helical" evidence="8">
    <location>
        <begin position="479"/>
        <end position="498"/>
    </location>
</feature>
<keyword evidence="6" id="KW-0406">Ion transport</keyword>
<name>A0A3L9Y2B9_9RHOB</name>
<keyword evidence="2" id="KW-0813">Transport</keyword>
<proteinExistence type="predicted"/>
<keyword evidence="10" id="KW-1185">Reference proteome</keyword>
<evidence type="ECO:0000256" key="4">
    <source>
        <dbReference type="ARBA" id="ARBA00022692"/>
    </source>
</evidence>
<protein>
    <submittedName>
        <fullName evidence="9">TrkH family potassium uptake protein</fullName>
    </submittedName>
</protein>
<dbReference type="GO" id="GO:0008324">
    <property type="term" value="F:monoatomic cation transmembrane transporter activity"/>
    <property type="evidence" value="ECO:0007669"/>
    <property type="project" value="InterPro"/>
</dbReference>
<feature type="transmembrane region" description="Helical" evidence="8">
    <location>
        <begin position="354"/>
        <end position="376"/>
    </location>
</feature>
<dbReference type="Pfam" id="PF02386">
    <property type="entry name" value="TrkH"/>
    <property type="match status" value="1"/>
</dbReference>
<feature type="transmembrane region" description="Helical" evidence="8">
    <location>
        <begin position="445"/>
        <end position="467"/>
    </location>
</feature>
<comment type="caution">
    <text evidence="9">The sequence shown here is derived from an EMBL/GenBank/DDBJ whole genome shotgun (WGS) entry which is preliminary data.</text>
</comment>
<dbReference type="PANTHER" id="PTHR32024:SF3">
    <property type="entry name" value="TRK SYSTEM POTASSIUM UPTAKE PROTEIN"/>
    <property type="match status" value="1"/>
</dbReference>
<accession>A0A3L9Y2B9</accession>
<keyword evidence="4 8" id="KW-0812">Transmembrane</keyword>
<evidence type="ECO:0000256" key="1">
    <source>
        <dbReference type="ARBA" id="ARBA00004651"/>
    </source>
</evidence>
<evidence type="ECO:0000256" key="5">
    <source>
        <dbReference type="ARBA" id="ARBA00022989"/>
    </source>
</evidence>
<dbReference type="GO" id="GO:0005886">
    <property type="term" value="C:plasma membrane"/>
    <property type="evidence" value="ECO:0007669"/>
    <property type="project" value="UniProtKB-SubCell"/>
</dbReference>
<dbReference type="EMBL" id="RCNT01000007">
    <property type="protein sequence ID" value="RMA41398.1"/>
    <property type="molecule type" value="Genomic_DNA"/>
</dbReference>
<dbReference type="PANTHER" id="PTHR32024">
    <property type="entry name" value="TRK SYSTEM POTASSIUM UPTAKE PROTEIN TRKG-RELATED"/>
    <property type="match status" value="1"/>
</dbReference>
<evidence type="ECO:0000256" key="7">
    <source>
        <dbReference type="ARBA" id="ARBA00023136"/>
    </source>
</evidence>
<feature type="transmembrane region" description="Helical" evidence="8">
    <location>
        <begin position="70"/>
        <end position="91"/>
    </location>
</feature>
<feature type="transmembrane region" description="Helical" evidence="8">
    <location>
        <begin position="196"/>
        <end position="222"/>
    </location>
</feature>
<organism evidence="9 10">
    <name type="scientific">Rhodophyticola porphyridii</name>
    <dbReference type="NCBI Taxonomy" id="1852017"/>
    <lineage>
        <taxon>Bacteria</taxon>
        <taxon>Pseudomonadati</taxon>
        <taxon>Pseudomonadota</taxon>
        <taxon>Alphaproteobacteria</taxon>
        <taxon>Rhodobacterales</taxon>
        <taxon>Roseobacteraceae</taxon>
        <taxon>Rhodophyticola</taxon>
    </lineage>
</organism>
<evidence type="ECO:0000256" key="6">
    <source>
        <dbReference type="ARBA" id="ARBA00023065"/>
    </source>
</evidence>
<dbReference type="OrthoDB" id="7818483at2"/>
<feature type="transmembrane region" description="Helical" evidence="8">
    <location>
        <begin position="281"/>
        <end position="301"/>
    </location>
</feature>
<feature type="transmembrane region" description="Helical" evidence="8">
    <location>
        <begin position="7"/>
        <end position="28"/>
    </location>
</feature>
<dbReference type="RefSeq" id="WP_121898658.1">
    <property type="nucleotide sequence ID" value="NZ_RCNT01000007.1"/>
</dbReference>
<comment type="subcellular location">
    <subcellularLocation>
        <location evidence="1">Cell membrane</location>
        <topology evidence="1">Multi-pass membrane protein</topology>
    </subcellularLocation>
</comment>
<dbReference type="GO" id="GO:0030001">
    <property type="term" value="P:metal ion transport"/>
    <property type="evidence" value="ECO:0007669"/>
    <property type="project" value="UniProtKB-ARBA"/>
</dbReference>
<feature type="transmembrane region" description="Helical" evidence="8">
    <location>
        <begin position="413"/>
        <end position="439"/>
    </location>
</feature>
<evidence type="ECO:0000313" key="9">
    <source>
        <dbReference type="EMBL" id="RMA41398.1"/>
    </source>
</evidence>
<feature type="transmembrane region" description="Helical" evidence="8">
    <location>
        <begin position="133"/>
        <end position="153"/>
    </location>
</feature>
<evidence type="ECO:0000313" key="10">
    <source>
        <dbReference type="Proteomes" id="UP000281343"/>
    </source>
</evidence>
<keyword evidence="3" id="KW-1003">Cell membrane</keyword>
<feature type="transmembrane region" description="Helical" evidence="8">
    <location>
        <begin position="40"/>
        <end position="58"/>
    </location>
</feature>
<sequence length="505" mass="53838">MRAYLSRLPLIVVLMGISAAAMMLPALLATGMDDHFTGRVFFYSSLLFLTLTGLVGLATQTIRPVTSPRAHLIALLLAYVALPFMLAFPLAEAVGNTRYINAYLEMVSSLTTTGASFFDPDRLAPAVHFWRGLVGWMGGFLIWVTAVAVLAPLNLGGYEVTSEAQITGRVQPGSGQMTAASPAERLRRHAARLAPVYLTLTMILWVALLLAGELPLTALIHAMSTMATSGISPVGGLEGRPSGVAGEALIFLFFIFAVSRRSFASGFSTDTARRMARDRELRLAIFAVVVLPTLLFVRHWIGALEVDELANSEGALTALWGSVFTILSFLTTTGFVSESWVEARTWSGLPTPGLILIGLVLMGGGVATTAGGVKLLRVYALYKHGTREMGKLLHPHSVAGAGRLGRRIRREGAYIAWIFFMLFILTMAVVMAALALTGLTFEASLVLAVSALTTTGPLAGVAAEAPISYIGLSDAAKSILAAAMIVGRLETLVLLALINPGYWRA</sequence>
<dbReference type="AlphaFoldDB" id="A0A3L9Y2B9"/>
<evidence type="ECO:0000256" key="8">
    <source>
        <dbReference type="SAM" id="Phobius"/>
    </source>
</evidence>
<gene>
    <name evidence="9" type="ORF">D9R08_13820</name>
</gene>
<reference evidence="9 10" key="1">
    <citation type="submission" date="2018-10" db="EMBL/GenBank/DDBJ databases">
        <authorList>
            <person name="Jung H.S."/>
            <person name="Jeon C.O."/>
        </authorList>
    </citation>
    <scope>NUCLEOTIDE SEQUENCE [LARGE SCALE GENOMIC DNA]</scope>
    <source>
        <strain evidence="9 10">MA-7-27</strain>
    </source>
</reference>